<dbReference type="Pfam" id="PF04026">
    <property type="entry name" value="SpoVG"/>
    <property type="match status" value="1"/>
</dbReference>
<evidence type="ECO:0000256" key="3">
    <source>
        <dbReference type="ARBA" id="ARBA00023306"/>
    </source>
</evidence>
<name>A0ABT0NKQ6_9FIRM</name>
<dbReference type="Proteomes" id="UP001056693">
    <property type="component" value="Unassembled WGS sequence"/>
</dbReference>
<dbReference type="Gene3D" id="3.30.1120.40">
    <property type="entry name" value="Stage V sporulation protein G"/>
    <property type="match status" value="1"/>
</dbReference>
<comment type="caution">
    <text evidence="4">The sequence shown here is derived from an EMBL/GenBank/DDBJ whole genome shotgun (WGS) entry which is preliminary data.</text>
</comment>
<keyword evidence="2" id="KW-0717">Septation</keyword>
<dbReference type="PANTHER" id="PTHR38429">
    <property type="entry name" value="SEPTATION PROTEIN SPOVG-RELATED"/>
    <property type="match status" value="1"/>
</dbReference>
<sequence length="90" mass="10339">MKISNIQLRIKRYRKGSNIKAIVSVVIDDSFIINDIQLIKIADKYHLKFPATKVAEKIGQESIVPINNKIRQTITKAVIDSYTDIMKEDH</sequence>
<evidence type="ECO:0000256" key="2">
    <source>
        <dbReference type="ARBA" id="ARBA00023210"/>
    </source>
</evidence>
<evidence type="ECO:0000256" key="1">
    <source>
        <dbReference type="ARBA" id="ARBA00022618"/>
    </source>
</evidence>
<keyword evidence="1" id="KW-0132">Cell division</keyword>
<keyword evidence="5" id="KW-1185">Reference proteome</keyword>
<organism evidence="4 5">
    <name type="scientific">Ruminococcus bromii</name>
    <dbReference type="NCBI Taxonomy" id="40518"/>
    <lineage>
        <taxon>Bacteria</taxon>
        <taxon>Bacillati</taxon>
        <taxon>Bacillota</taxon>
        <taxon>Clostridia</taxon>
        <taxon>Eubacteriales</taxon>
        <taxon>Oscillospiraceae</taxon>
        <taxon>Ruminococcus</taxon>
    </lineage>
</organism>
<protein>
    <recommendedName>
        <fullName evidence="6">Septation protein SpoVG</fullName>
    </recommendedName>
</protein>
<proteinExistence type="predicted"/>
<gene>
    <name evidence="4" type="ORF">E2N93_10885</name>
</gene>
<reference evidence="4 5" key="1">
    <citation type="submission" date="2019-03" db="EMBL/GenBank/DDBJ databases">
        <authorList>
            <person name="Molinero N."/>
            <person name="Sanchez B."/>
            <person name="Walker A."/>
            <person name="Duncan S."/>
            <person name="Delgado S."/>
            <person name="Margolles A."/>
        </authorList>
    </citation>
    <scope>NUCLEOTIDE SEQUENCE [LARGE SCALE GENOMIC DNA]</scope>
    <source>
        <strain evidence="4 5">IPLA60002</strain>
    </source>
</reference>
<dbReference type="EMBL" id="SNUZ01000016">
    <property type="protein sequence ID" value="MCL3788482.1"/>
    <property type="molecule type" value="Genomic_DNA"/>
</dbReference>
<dbReference type="InterPro" id="IPR007170">
    <property type="entry name" value="SpoVG"/>
</dbReference>
<dbReference type="RefSeq" id="WP_249377309.1">
    <property type="nucleotide sequence ID" value="NZ_SNUZ01000016.1"/>
</dbReference>
<evidence type="ECO:0000313" key="4">
    <source>
        <dbReference type="EMBL" id="MCL3788482.1"/>
    </source>
</evidence>
<keyword evidence="3" id="KW-0131">Cell cycle</keyword>
<dbReference type="InterPro" id="IPR036751">
    <property type="entry name" value="SpoVG_sf"/>
</dbReference>
<accession>A0ABT0NKQ6</accession>
<dbReference type="PANTHER" id="PTHR38429:SF1">
    <property type="entry name" value="SEPTATION PROTEIN SPOVG-RELATED"/>
    <property type="match status" value="1"/>
</dbReference>
<evidence type="ECO:0000313" key="5">
    <source>
        <dbReference type="Proteomes" id="UP001056693"/>
    </source>
</evidence>
<evidence type="ECO:0008006" key="6">
    <source>
        <dbReference type="Google" id="ProtNLM"/>
    </source>
</evidence>
<dbReference type="SUPFAM" id="SSF160537">
    <property type="entry name" value="SpoVG-like"/>
    <property type="match status" value="1"/>
</dbReference>